<feature type="transmembrane region" description="Helical" evidence="1">
    <location>
        <begin position="563"/>
        <end position="584"/>
    </location>
</feature>
<sequence>MLLTPLIPKICRQYCDTSAVKSDTGMNIVFLVEKDHHFYISWSFELYNGTIFPMTYVKSVQVYEYSKYGTENSYTQRLLKETTGPGTVRAEIDLSKALSNLCVLFVLNVKFEDNSTWLDSTNATCSDMPAPENVHLSFFPFGVVIHYELPVLEYLEEEGKGCEVRLCKTPEWREDGCIKKRLEEGIASASFTGLEVNATNFIIAACFTPETYGGSLIMFTTPTQSRDGAPEKVVAYDTGVDALLEVREDHDVTLSWKFSAFGHSSILPIQSVDVYIYEKLYSATEFTPKLLTSLQSETEFVIGPTPPLTSDSGCRYYSIVVEFSAGLKSFWNTNEICYDFPPPVAPTNVTVTFDSPSSVIVQFKSELVHWIVHEHNGCEVHVCKSPRFTTKCMKRWLSTEKTSASFSNLDYDTRYYVSVFCFTRIIRTEHTPWIMFETPKQKEFWIPRKYDRYDSGIDVFVNVVEGITWHISWTLTFTNRSTFPASHVNMVEVRVYKKPYNVDNSFMAIADGSSDGIVLGTSPMFTFDSDCYIYSLNVKFKDATNILHSSEEDCYNKFSTGFYVFYAILTIIAIEIVVAAFCFVNRRWNTTR</sequence>
<organism evidence="3 4">
    <name type="scientific">Necator americanus</name>
    <name type="common">Human hookworm</name>
    <dbReference type="NCBI Taxonomy" id="51031"/>
    <lineage>
        <taxon>Eukaryota</taxon>
        <taxon>Metazoa</taxon>
        <taxon>Ecdysozoa</taxon>
        <taxon>Nematoda</taxon>
        <taxon>Chromadorea</taxon>
        <taxon>Rhabditida</taxon>
        <taxon>Rhabditina</taxon>
        <taxon>Rhabditomorpha</taxon>
        <taxon>Strongyloidea</taxon>
        <taxon>Ancylostomatidae</taxon>
        <taxon>Bunostominae</taxon>
        <taxon>Necator</taxon>
    </lineage>
</organism>
<dbReference type="Proteomes" id="UP001303046">
    <property type="component" value="Unassembled WGS sequence"/>
</dbReference>
<gene>
    <name evidence="3" type="primary">Necator_chrI.g3666</name>
    <name evidence="3" type="ORF">RB195_007537</name>
</gene>
<keyword evidence="4" id="KW-1185">Reference proteome</keyword>
<evidence type="ECO:0000313" key="3">
    <source>
        <dbReference type="EMBL" id="KAK6731129.1"/>
    </source>
</evidence>
<protein>
    <recommendedName>
        <fullName evidence="2">Fibronectin type-III domain-containing protein</fullName>
    </recommendedName>
</protein>
<evidence type="ECO:0000313" key="4">
    <source>
        <dbReference type="Proteomes" id="UP001303046"/>
    </source>
</evidence>
<dbReference type="PROSITE" id="PS50853">
    <property type="entry name" value="FN3"/>
    <property type="match status" value="1"/>
</dbReference>
<accession>A0ABR1C0J9</accession>
<dbReference type="InterPro" id="IPR036116">
    <property type="entry name" value="FN3_sf"/>
</dbReference>
<dbReference type="SUPFAM" id="SSF49265">
    <property type="entry name" value="Fibronectin type III"/>
    <property type="match status" value="1"/>
</dbReference>
<reference evidence="3 4" key="1">
    <citation type="submission" date="2023-08" db="EMBL/GenBank/DDBJ databases">
        <title>A Necator americanus chromosomal reference genome.</title>
        <authorList>
            <person name="Ilik V."/>
            <person name="Petrzelkova K.J."/>
            <person name="Pardy F."/>
            <person name="Fuh T."/>
            <person name="Niatou-Singa F.S."/>
            <person name="Gouil Q."/>
            <person name="Baker L."/>
            <person name="Ritchie M.E."/>
            <person name="Jex A.R."/>
            <person name="Gazzola D."/>
            <person name="Li H."/>
            <person name="Toshio Fujiwara R."/>
            <person name="Zhan B."/>
            <person name="Aroian R.V."/>
            <person name="Pafco B."/>
            <person name="Schwarz E.M."/>
        </authorList>
    </citation>
    <scope>NUCLEOTIDE SEQUENCE [LARGE SCALE GENOMIC DNA]</scope>
    <source>
        <strain evidence="3 4">Aroian</strain>
        <tissue evidence="3">Whole animal</tissue>
    </source>
</reference>
<dbReference type="Gene3D" id="2.60.40.10">
    <property type="entry name" value="Immunoglobulins"/>
    <property type="match status" value="1"/>
</dbReference>
<name>A0ABR1C0J9_NECAM</name>
<comment type="caution">
    <text evidence="3">The sequence shown here is derived from an EMBL/GenBank/DDBJ whole genome shotgun (WGS) entry which is preliminary data.</text>
</comment>
<dbReference type="CDD" id="cd00063">
    <property type="entry name" value="FN3"/>
    <property type="match status" value="1"/>
</dbReference>
<dbReference type="EMBL" id="JAVFWL010000001">
    <property type="protein sequence ID" value="KAK6731129.1"/>
    <property type="molecule type" value="Genomic_DNA"/>
</dbReference>
<dbReference type="InterPro" id="IPR013783">
    <property type="entry name" value="Ig-like_fold"/>
</dbReference>
<dbReference type="InterPro" id="IPR003961">
    <property type="entry name" value="FN3_dom"/>
</dbReference>
<keyword evidence="1" id="KW-0472">Membrane</keyword>
<keyword evidence="1" id="KW-0812">Transmembrane</keyword>
<dbReference type="SMART" id="SM00060">
    <property type="entry name" value="FN3"/>
    <property type="match status" value="1"/>
</dbReference>
<evidence type="ECO:0000256" key="1">
    <source>
        <dbReference type="SAM" id="Phobius"/>
    </source>
</evidence>
<keyword evidence="1" id="KW-1133">Transmembrane helix</keyword>
<evidence type="ECO:0000259" key="2">
    <source>
        <dbReference type="PROSITE" id="PS50853"/>
    </source>
</evidence>
<proteinExistence type="predicted"/>
<feature type="domain" description="Fibronectin type-III" evidence="2">
    <location>
        <begin position="345"/>
        <end position="441"/>
    </location>
</feature>